<feature type="transmembrane region" description="Helical" evidence="1">
    <location>
        <begin position="178"/>
        <end position="211"/>
    </location>
</feature>
<protein>
    <recommendedName>
        <fullName evidence="4">DUF4013 domain-containing protein</fullName>
    </recommendedName>
</protein>
<accession>A0ABP8MK00</accession>
<evidence type="ECO:0008006" key="4">
    <source>
        <dbReference type="Google" id="ProtNLM"/>
    </source>
</evidence>
<keyword evidence="1" id="KW-1133">Transmembrane helix</keyword>
<evidence type="ECO:0000256" key="1">
    <source>
        <dbReference type="SAM" id="Phobius"/>
    </source>
</evidence>
<name>A0ABP8MK00_9BACT</name>
<keyword evidence="3" id="KW-1185">Reference proteome</keyword>
<feature type="transmembrane region" description="Helical" evidence="1">
    <location>
        <begin position="16"/>
        <end position="36"/>
    </location>
</feature>
<gene>
    <name evidence="2" type="ORF">GCM10023092_05670</name>
</gene>
<feature type="transmembrane region" description="Helical" evidence="1">
    <location>
        <begin position="82"/>
        <end position="110"/>
    </location>
</feature>
<feature type="transmembrane region" description="Helical" evidence="1">
    <location>
        <begin position="42"/>
        <end position="61"/>
    </location>
</feature>
<dbReference type="EMBL" id="BAABEZ010000004">
    <property type="protein sequence ID" value="GAA4450210.1"/>
    <property type="molecule type" value="Genomic_DNA"/>
</dbReference>
<evidence type="ECO:0000313" key="2">
    <source>
        <dbReference type="EMBL" id="GAA4450210.1"/>
    </source>
</evidence>
<evidence type="ECO:0000313" key="3">
    <source>
        <dbReference type="Proteomes" id="UP001501410"/>
    </source>
</evidence>
<proteinExistence type="predicted"/>
<keyword evidence="1" id="KW-0812">Transmembrane</keyword>
<organism evidence="2 3">
    <name type="scientific">Rurimicrobium arvi</name>
    <dbReference type="NCBI Taxonomy" id="2049916"/>
    <lineage>
        <taxon>Bacteria</taxon>
        <taxon>Pseudomonadati</taxon>
        <taxon>Bacteroidota</taxon>
        <taxon>Chitinophagia</taxon>
        <taxon>Chitinophagales</taxon>
        <taxon>Chitinophagaceae</taxon>
        <taxon>Rurimicrobium</taxon>
    </lineage>
</organism>
<comment type="caution">
    <text evidence="2">The sequence shown here is derived from an EMBL/GenBank/DDBJ whole genome shotgun (WGS) entry which is preliminary data.</text>
</comment>
<keyword evidence="1" id="KW-0472">Membrane</keyword>
<dbReference type="Proteomes" id="UP001501410">
    <property type="component" value="Unassembled WGS sequence"/>
</dbReference>
<sequence>MGTSLSRAWDDIKSNVFLYAGFSVVFLIVYAILSLIPFLGMLTGFVSFIFNVSIFAACHHYRQTGQLEFGNFFSWSPKFGRLFLGNLIYVGLAILVMIPLVIISIAMLGLSAFSVLVEDPQTFIITYGSTLAGIALMFVVVSIIFGIWFFAYFFLLQFTEMSYSEALKASWKIGRNNIVQLIAFVLLSIGLSLLGVLVLIIGLAVTFPLLIATQYHFMRNFVPESSGEDDWDIMKEANTSF</sequence>
<feature type="transmembrane region" description="Helical" evidence="1">
    <location>
        <begin position="130"/>
        <end position="158"/>
    </location>
</feature>
<reference evidence="3" key="1">
    <citation type="journal article" date="2019" name="Int. J. Syst. Evol. Microbiol.">
        <title>The Global Catalogue of Microorganisms (GCM) 10K type strain sequencing project: providing services to taxonomists for standard genome sequencing and annotation.</title>
        <authorList>
            <consortium name="The Broad Institute Genomics Platform"/>
            <consortium name="The Broad Institute Genome Sequencing Center for Infectious Disease"/>
            <person name="Wu L."/>
            <person name="Ma J."/>
        </authorList>
    </citation>
    <scope>NUCLEOTIDE SEQUENCE [LARGE SCALE GENOMIC DNA]</scope>
    <source>
        <strain evidence="3">JCM 31921</strain>
    </source>
</reference>